<dbReference type="Pfam" id="PF25169">
    <property type="entry name" value="DUF7830"/>
    <property type="match status" value="1"/>
</dbReference>
<evidence type="ECO:0000313" key="3">
    <source>
        <dbReference type="Proteomes" id="UP000245056"/>
    </source>
</evidence>
<organism evidence="2 3">
    <name type="scientific">Pseudomonas prosekii</name>
    <dbReference type="NCBI Taxonomy" id="1148509"/>
    <lineage>
        <taxon>Bacteria</taxon>
        <taxon>Pseudomonadati</taxon>
        <taxon>Pseudomonadota</taxon>
        <taxon>Gammaproteobacteria</taxon>
        <taxon>Pseudomonadales</taxon>
        <taxon>Pseudomonadaceae</taxon>
        <taxon>Pseudomonas</taxon>
    </lineage>
</organism>
<reference evidence="2 3" key="1">
    <citation type="submission" date="2018-05" db="EMBL/GenBank/DDBJ databases">
        <title>Genome sequences of two Antarctic strains of Pseudomonas prosekii: insights into adaptation to extreme conditions.</title>
        <authorList>
            <person name="Snopkova K."/>
            <person name="Dufkova K."/>
            <person name="Cejkova D."/>
            <person name="Sedlacek I."/>
            <person name="Smajs D."/>
        </authorList>
    </citation>
    <scope>NUCLEOTIDE SEQUENCE [LARGE SCALE GENOMIC DNA]</scope>
    <source>
        <strain evidence="2 3">P2673</strain>
    </source>
</reference>
<protein>
    <recommendedName>
        <fullName evidence="1">DUF7830 domain-containing protein</fullName>
    </recommendedName>
</protein>
<dbReference type="AlphaFoldDB" id="A0A2U2D5D3"/>
<gene>
    <name evidence="2" type="ORF">C9I49_18285</name>
</gene>
<accession>A0A2U2D5D3</accession>
<dbReference type="EMBL" id="QFAW01000025">
    <property type="protein sequence ID" value="PWE42701.1"/>
    <property type="molecule type" value="Genomic_DNA"/>
</dbReference>
<name>A0A2U2D5D3_9PSED</name>
<evidence type="ECO:0000313" key="2">
    <source>
        <dbReference type="EMBL" id="PWE42701.1"/>
    </source>
</evidence>
<proteinExistence type="predicted"/>
<feature type="domain" description="DUF7830" evidence="1">
    <location>
        <begin position="26"/>
        <end position="85"/>
    </location>
</feature>
<dbReference type="Proteomes" id="UP000245056">
    <property type="component" value="Unassembled WGS sequence"/>
</dbReference>
<sequence>MYTYEVAQPTEHMLLTEIFDLDNSRAIDPTEFLSQELAAVMQDRNELAGRYTRNPESPWMVCQLCGGAVMLVRTQQRHFHFRHHPIVGT</sequence>
<dbReference type="InterPro" id="IPR057152">
    <property type="entry name" value="DUF7830"/>
</dbReference>
<comment type="caution">
    <text evidence="2">The sequence shown here is derived from an EMBL/GenBank/DDBJ whole genome shotgun (WGS) entry which is preliminary data.</text>
</comment>
<evidence type="ECO:0000259" key="1">
    <source>
        <dbReference type="Pfam" id="PF25169"/>
    </source>
</evidence>